<comment type="function">
    <text evidence="12">Catalyzes the formation of phosphatidylethanolamine (PtdEtn) from phosphatidylserine (PtdSer). Plays a central role in phospholipid metabolism and in the interorganelle trafficking of phosphatidylserine. May be involved in lipid droplet biogenesis at the endoplasmic reticulum membrane.</text>
</comment>
<evidence type="ECO:0000256" key="9">
    <source>
        <dbReference type="ARBA" id="ARBA00023264"/>
    </source>
</evidence>
<comment type="pathway">
    <text evidence="2">Lipid metabolism.</text>
</comment>
<keyword evidence="10" id="KW-0670">Pyruvate</keyword>
<evidence type="ECO:0000256" key="12">
    <source>
        <dbReference type="ARBA" id="ARBA00045136"/>
    </source>
</evidence>
<dbReference type="PANTHER" id="PTHR10067">
    <property type="entry name" value="PHOSPHATIDYLSERINE DECARBOXYLASE"/>
    <property type="match status" value="1"/>
</dbReference>
<keyword evidence="7" id="KW-0594">Phospholipid biosynthesis</keyword>
<keyword evidence="14" id="KW-1185">Reference proteome</keyword>
<accession>A0A8T0DFV4</accession>
<protein>
    <recommendedName>
        <fullName evidence="3">phosphatidylserine decarboxylase</fullName>
        <ecNumber evidence="3">4.1.1.65</ecNumber>
    </recommendedName>
</protein>
<dbReference type="NCBIfam" id="TIGR00163">
    <property type="entry name" value="PS_decarb"/>
    <property type="match status" value="1"/>
</dbReference>
<gene>
    <name evidence="13" type="ORF">P879_05303</name>
</gene>
<comment type="cofactor">
    <cofactor evidence="1">
        <name>pyruvate</name>
        <dbReference type="ChEBI" id="CHEBI:15361"/>
    </cofactor>
</comment>
<keyword evidence="6" id="KW-0443">Lipid metabolism</keyword>
<organism evidence="13 14">
    <name type="scientific">Paragonimus westermani</name>
    <dbReference type="NCBI Taxonomy" id="34504"/>
    <lineage>
        <taxon>Eukaryota</taxon>
        <taxon>Metazoa</taxon>
        <taxon>Spiralia</taxon>
        <taxon>Lophotrochozoa</taxon>
        <taxon>Platyhelminthes</taxon>
        <taxon>Trematoda</taxon>
        <taxon>Digenea</taxon>
        <taxon>Plagiorchiida</taxon>
        <taxon>Troglotremata</taxon>
        <taxon>Troglotrematidae</taxon>
        <taxon>Paragonimus</taxon>
    </lineage>
</organism>
<reference evidence="13 14" key="1">
    <citation type="submission" date="2019-07" db="EMBL/GenBank/DDBJ databases">
        <title>Annotation for the trematode Paragonimus westermani.</title>
        <authorList>
            <person name="Choi Y.-J."/>
        </authorList>
    </citation>
    <scope>NUCLEOTIDE SEQUENCE [LARGE SCALE GENOMIC DNA]</scope>
    <source>
        <strain evidence="13">180907_Pwestermani</strain>
    </source>
</reference>
<dbReference type="EC" id="4.1.1.65" evidence="3"/>
<dbReference type="GO" id="GO:0004609">
    <property type="term" value="F:phosphatidylserine decarboxylase activity"/>
    <property type="evidence" value="ECO:0007669"/>
    <property type="project" value="UniProtKB-EC"/>
</dbReference>
<keyword evidence="8" id="KW-0456">Lyase</keyword>
<dbReference type="Pfam" id="PF02666">
    <property type="entry name" value="PS_Dcarbxylase"/>
    <property type="match status" value="1"/>
</dbReference>
<evidence type="ECO:0000313" key="13">
    <source>
        <dbReference type="EMBL" id="KAF8566715.1"/>
    </source>
</evidence>
<dbReference type="GO" id="GO:0006646">
    <property type="term" value="P:phosphatidylethanolamine biosynthetic process"/>
    <property type="evidence" value="ECO:0007669"/>
    <property type="project" value="TreeGrafter"/>
</dbReference>
<comment type="pathway">
    <text evidence="11">Phospholipid metabolism; phosphatidylethanolamine biosynthesis.</text>
</comment>
<proteinExistence type="predicted"/>
<evidence type="ECO:0000256" key="11">
    <source>
        <dbReference type="ARBA" id="ARBA00024326"/>
    </source>
</evidence>
<dbReference type="AlphaFoldDB" id="A0A8T0DFV4"/>
<dbReference type="Proteomes" id="UP000699462">
    <property type="component" value="Unassembled WGS sequence"/>
</dbReference>
<dbReference type="InterPro" id="IPR033177">
    <property type="entry name" value="PSD-B"/>
</dbReference>
<dbReference type="OrthoDB" id="4330at2759"/>
<evidence type="ECO:0000256" key="1">
    <source>
        <dbReference type="ARBA" id="ARBA00001928"/>
    </source>
</evidence>
<evidence type="ECO:0000256" key="3">
    <source>
        <dbReference type="ARBA" id="ARBA00012243"/>
    </source>
</evidence>
<name>A0A8T0DFV4_9TREM</name>
<evidence type="ECO:0000256" key="4">
    <source>
        <dbReference type="ARBA" id="ARBA00022516"/>
    </source>
</evidence>
<dbReference type="InterPro" id="IPR003817">
    <property type="entry name" value="PS_Dcarbxylase"/>
</dbReference>
<comment type="caution">
    <text evidence="13">The sequence shown here is derived from an EMBL/GenBank/DDBJ whole genome shotgun (WGS) entry which is preliminary data.</text>
</comment>
<sequence>MLRPMYCLRTLPKLSSRNFHGIQTKTASAFRYPPFIGSSVVVGTYLGFLLLTDREQPPEYYPSTINATLVRRLPLNAVSRLICWLAECRIPVPLRPFVYNSYSSLFRCDLKELKNPDLKSYSSIADFFIRELSQSYRPVDRGAALVSPADGQIVYFGPVDRDGVLEQVKGVNYSLKEFLGPTSLNTGQLVSGRKLYQCVIYLSPGDCHRFYSPTEWTASTRRHFPGKLLSVRPQLAARLPGLFALNERVVYLGQWSYGFMAFAAVGATGVGGIHINADSTLTTNKKSHQPIRTRSVGSAISPFIEQRLQGSMVIAFDKGNEFGQFRFGSTIVLVFEAPSDAVWCVHVGDRIRFGEALLKTPSQVKDTLTG</sequence>
<evidence type="ECO:0000313" key="14">
    <source>
        <dbReference type="Proteomes" id="UP000699462"/>
    </source>
</evidence>
<dbReference type="EMBL" id="JTDF01004722">
    <property type="protein sequence ID" value="KAF8566715.1"/>
    <property type="molecule type" value="Genomic_DNA"/>
</dbReference>
<dbReference type="GO" id="GO:0005739">
    <property type="term" value="C:mitochondrion"/>
    <property type="evidence" value="ECO:0007669"/>
    <property type="project" value="TreeGrafter"/>
</dbReference>
<keyword evidence="4" id="KW-0444">Lipid biosynthesis</keyword>
<keyword evidence="9" id="KW-1208">Phospholipid metabolism</keyword>
<evidence type="ECO:0000256" key="5">
    <source>
        <dbReference type="ARBA" id="ARBA00022793"/>
    </source>
</evidence>
<evidence type="ECO:0000256" key="7">
    <source>
        <dbReference type="ARBA" id="ARBA00023209"/>
    </source>
</evidence>
<evidence type="ECO:0000256" key="6">
    <source>
        <dbReference type="ARBA" id="ARBA00023098"/>
    </source>
</evidence>
<evidence type="ECO:0000256" key="10">
    <source>
        <dbReference type="ARBA" id="ARBA00023317"/>
    </source>
</evidence>
<evidence type="ECO:0000256" key="2">
    <source>
        <dbReference type="ARBA" id="ARBA00005189"/>
    </source>
</evidence>
<keyword evidence="5" id="KW-0210">Decarboxylase</keyword>
<dbReference type="PANTHER" id="PTHR10067:SF6">
    <property type="entry name" value="PHOSPHATIDYLSERINE DECARBOXYLASE PROENZYME, MITOCHONDRIAL"/>
    <property type="match status" value="1"/>
</dbReference>
<evidence type="ECO:0000256" key="8">
    <source>
        <dbReference type="ARBA" id="ARBA00023239"/>
    </source>
</evidence>